<accession>A0ABS8C972</accession>
<dbReference type="SUPFAM" id="SSF53850">
    <property type="entry name" value="Periplasmic binding protein-like II"/>
    <property type="match status" value="1"/>
</dbReference>
<dbReference type="Gene3D" id="3.40.190.290">
    <property type="match status" value="1"/>
</dbReference>
<dbReference type="Pfam" id="PF03466">
    <property type="entry name" value="LysR_substrate"/>
    <property type="match status" value="1"/>
</dbReference>
<evidence type="ECO:0000256" key="3">
    <source>
        <dbReference type="ARBA" id="ARBA00023125"/>
    </source>
</evidence>
<dbReference type="InterPro" id="IPR036388">
    <property type="entry name" value="WH-like_DNA-bd_sf"/>
</dbReference>
<dbReference type="PANTHER" id="PTHR30419">
    <property type="entry name" value="HTH-TYPE TRANSCRIPTIONAL REGULATOR YBHD"/>
    <property type="match status" value="1"/>
</dbReference>
<evidence type="ECO:0000256" key="1">
    <source>
        <dbReference type="ARBA" id="ARBA00009437"/>
    </source>
</evidence>
<dbReference type="InterPro" id="IPR036390">
    <property type="entry name" value="WH_DNA-bd_sf"/>
</dbReference>
<proteinExistence type="inferred from homology"/>
<dbReference type="InterPro" id="IPR000847">
    <property type="entry name" value="LysR_HTH_N"/>
</dbReference>
<keyword evidence="7" id="KW-1185">Reference proteome</keyword>
<dbReference type="RefSeq" id="WP_226952815.1">
    <property type="nucleotide sequence ID" value="NZ_JACDXW010000001.1"/>
</dbReference>
<name>A0ABS8C972_9BURK</name>
<organism evidence="6 7">
    <name type="scientific">Mesopusillimonas faecipullorum</name>
    <dbReference type="NCBI Taxonomy" id="2755040"/>
    <lineage>
        <taxon>Bacteria</taxon>
        <taxon>Pseudomonadati</taxon>
        <taxon>Pseudomonadota</taxon>
        <taxon>Betaproteobacteria</taxon>
        <taxon>Burkholderiales</taxon>
        <taxon>Alcaligenaceae</taxon>
        <taxon>Mesopusillimonas</taxon>
    </lineage>
</organism>
<evidence type="ECO:0000256" key="2">
    <source>
        <dbReference type="ARBA" id="ARBA00023015"/>
    </source>
</evidence>
<dbReference type="InterPro" id="IPR005119">
    <property type="entry name" value="LysR_subst-bd"/>
</dbReference>
<gene>
    <name evidence="6" type="ORF">H0484_02300</name>
</gene>
<dbReference type="Gene3D" id="1.10.10.10">
    <property type="entry name" value="Winged helix-like DNA-binding domain superfamily/Winged helix DNA-binding domain"/>
    <property type="match status" value="1"/>
</dbReference>
<comment type="caution">
    <text evidence="6">The sequence shown here is derived from an EMBL/GenBank/DDBJ whole genome shotgun (WGS) entry which is preliminary data.</text>
</comment>
<keyword evidence="2" id="KW-0805">Transcription regulation</keyword>
<sequence length="345" mass="37163">MTSAVVREGEPERRICHGRIVSPEVRMRTAAITLRQLRYFSKIIETGSITRAAEQLHIAQPALSLNMRQLEAAFHVALLQRHPRGVGPTPAGELLYGRISAILGLLEQTYLDVSSLGQAATRYLSLGLPPSLVLLVGTEAIVSASQQLPGFSFSLREDPSFALVDAVESRELDVAFAYSVAESSNVRAIPVMSEELLLVTHADQAPPGEVVTLEQAVACTMAFGSKRDVGRLTLEQAANERGLVVDIAYEMRSISGIREIILKGMAASIMPYGAVEREVANGTLAVKRIVEPVLMQTMSIVRPVKGAELPSEVEALVADYLMALVDLIVAKQGGLAALLKKGNKD</sequence>
<dbReference type="Proteomes" id="UP000776983">
    <property type="component" value="Unassembled WGS sequence"/>
</dbReference>
<keyword evidence="4" id="KW-0804">Transcription</keyword>
<dbReference type="InterPro" id="IPR050950">
    <property type="entry name" value="HTH-type_LysR_regulators"/>
</dbReference>
<evidence type="ECO:0000256" key="4">
    <source>
        <dbReference type="ARBA" id="ARBA00023163"/>
    </source>
</evidence>
<comment type="similarity">
    <text evidence="1">Belongs to the LysR transcriptional regulatory family.</text>
</comment>
<keyword evidence="3" id="KW-0238">DNA-binding</keyword>
<evidence type="ECO:0000259" key="5">
    <source>
        <dbReference type="PROSITE" id="PS50931"/>
    </source>
</evidence>
<feature type="domain" description="HTH lysR-type" evidence="5">
    <location>
        <begin position="32"/>
        <end position="89"/>
    </location>
</feature>
<dbReference type="EMBL" id="JACDXW010000001">
    <property type="protein sequence ID" value="MCB5362586.1"/>
    <property type="molecule type" value="Genomic_DNA"/>
</dbReference>
<dbReference type="PRINTS" id="PR00039">
    <property type="entry name" value="HTHLYSR"/>
</dbReference>
<evidence type="ECO:0000313" key="6">
    <source>
        <dbReference type="EMBL" id="MCB5362586.1"/>
    </source>
</evidence>
<evidence type="ECO:0000313" key="7">
    <source>
        <dbReference type="Proteomes" id="UP000776983"/>
    </source>
</evidence>
<dbReference type="PROSITE" id="PS50931">
    <property type="entry name" value="HTH_LYSR"/>
    <property type="match status" value="1"/>
</dbReference>
<dbReference type="SUPFAM" id="SSF46785">
    <property type="entry name" value="Winged helix' DNA-binding domain"/>
    <property type="match status" value="1"/>
</dbReference>
<reference evidence="6 7" key="1">
    <citation type="submission" date="2020-07" db="EMBL/GenBank/DDBJ databases">
        <title>Pusillimonas sp. nov., isolated from poultry manure in Taiwan.</title>
        <authorList>
            <person name="Lin S.-Y."/>
            <person name="Tang Y.-S."/>
            <person name="Young C.-C."/>
        </authorList>
    </citation>
    <scope>NUCLEOTIDE SEQUENCE [LARGE SCALE GENOMIC DNA]</scope>
    <source>
        <strain evidence="6 7">CC-YST705</strain>
    </source>
</reference>
<dbReference type="Pfam" id="PF00126">
    <property type="entry name" value="HTH_1"/>
    <property type="match status" value="1"/>
</dbReference>
<protein>
    <submittedName>
        <fullName evidence="6">LysR family transcriptional regulator</fullName>
    </submittedName>
</protein>